<dbReference type="AlphaFoldDB" id="A0A0B7BMK0"/>
<name>A0A0B7BMK0_9EUPU</name>
<gene>
    <name evidence="1" type="primary">ORF196006</name>
</gene>
<proteinExistence type="predicted"/>
<protein>
    <submittedName>
        <fullName evidence="1">Uncharacterized protein</fullName>
    </submittedName>
</protein>
<dbReference type="EMBL" id="HACG01046696">
    <property type="protein sequence ID" value="CEK93561.1"/>
    <property type="molecule type" value="Transcribed_RNA"/>
</dbReference>
<evidence type="ECO:0000313" key="1">
    <source>
        <dbReference type="EMBL" id="CEK93561.1"/>
    </source>
</evidence>
<accession>A0A0B7BMK0</accession>
<reference evidence="1" key="1">
    <citation type="submission" date="2014-12" db="EMBL/GenBank/DDBJ databases">
        <title>Insight into the proteome of Arion vulgaris.</title>
        <authorList>
            <person name="Aradska J."/>
            <person name="Bulat T."/>
            <person name="Smidak R."/>
            <person name="Sarate P."/>
            <person name="Gangsoo J."/>
            <person name="Sialana F."/>
            <person name="Bilban M."/>
            <person name="Lubec G."/>
        </authorList>
    </citation>
    <scope>NUCLEOTIDE SEQUENCE</scope>
    <source>
        <tissue evidence="1">Skin</tissue>
    </source>
</reference>
<sequence>MDQNYILIPFREFMQIQEFESCEFHALTRLREMVPALVQHDKNDIGVCKKSIN</sequence>
<organism evidence="1">
    <name type="scientific">Arion vulgaris</name>
    <dbReference type="NCBI Taxonomy" id="1028688"/>
    <lineage>
        <taxon>Eukaryota</taxon>
        <taxon>Metazoa</taxon>
        <taxon>Spiralia</taxon>
        <taxon>Lophotrochozoa</taxon>
        <taxon>Mollusca</taxon>
        <taxon>Gastropoda</taxon>
        <taxon>Heterobranchia</taxon>
        <taxon>Euthyneura</taxon>
        <taxon>Panpulmonata</taxon>
        <taxon>Eupulmonata</taxon>
        <taxon>Stylommatophora</taxon>
        <taxon>Helicina</taxon>
        <taxon>Arionoidea</taxon>
        <taxon>Arionidae</taxon>
        <taxon>Arion</taxon>
    </lineage>
</organism>